<keyword evidence="6" id="KW-1185">Reference proteome</keyword>
<dbReference type="InterPro" id="IPR019734">
    <property type="entry name" value="TPR_rpt"/>
</dbReference>
<dbReference type="GO" id="GO:0005737">
    <property type="term" value="C:cytoplasm"/>
    <property type="evidence" value="ECO:0007669"/>
    <property type="project" value="TreeGrafter"/>
</dbReference>
<feature type="compositionally biased region" description="Basic residues" evidence="3">
    <location>
        <begin position="438"/>
        <end position="447"/>
    </location>
</feature>
<feature type="region of interest" description="Disordered" evidence="3">
    <location>
        <begin position="428"/>
        <end position="450"/>
    </location>
</feature>
<dbReference type="PROSITE" id="PS50005">
    <property type="entry name" value="TPR"/>
    <property type="match status" value="1"/>
</dbReference>
<dbReference type="SUPFAM" id="SSF48452">
    <property type="entry name" value="TPR-like"/>
    <property type="match status" value="1"/>
</dbReference>
<dbReference type="Gene3D" id="1.20.1280.50">
    <property type="match status" value="1"/>
</dbReference>
<evidence type="ECO:0000313" key="5">
    <source>
        <dbReference type="EMBL" id="THV02465.1"/>
    </source>
</evidence>
<dbReference type="PANTHER" id="PTHR12874:SF9">
    <property type="entry name" value="F-BOX ONLY PROTEIN 48"/>
    <property type="match status" value="1"/>
</dbReference>
<proteinExistence type="predicted"/>
<feature type="compositionally biased region" description="Basic and acidic residues" evidence="3">
    <location>
        <begin position="10"/>
        <end position="45"/>
    </location>
</feature>
<dbReference type="PANTHER" id="PTHR12874">
    <property type="entry name" value="F-BOX ONLY PROTEIN 48-RELATED"/>
    <property type="match status" value="1"/>
</dbReference>
<evidence type="ECO:0000256" key="3">
    <source>
        <dbReference type="SAM" id="MobiDB-lite"/>
    </source>
</evidence>
<dbReference type="EMBL" id="ML179076">
    <property type="protein sequence ID" value="THV02465.1"/>
    <property type="molecule type" value="Genomic_DNA"/>
</dbReference>
<dbReference type="SUPFAM" id="SSF81383">
    <property type="entry name" value="F-box domain"/>
    <property type="match status" value="1"/>
</dbReference>
<sequence length="513" mass="57314">MFSSSSTSKEVPEKQEQDSDELSRFREEWKREVQQRREAGHKPQREAAPSTSSSYAPIIAPNLVPLITPIPQVHVASPSSPQTQKRPVISSASLNLNFTASSGPGSALAIYKQAVLHEENGELDEALQLYRQAFRKDPNVDKIYHREELLAAALTAGSSSLSSKTHVAKAHVIGTDAISGTNDDEDLSKTLQNLSLSRSSEHASKNLLASVLASFPQQLEFQPEEENTPVSINKLPDELLVDILKSLDTSAIERFASVSRKARVVSLESSIWRELVDATYKTPQVPDEDTVKVLLDQYLYDYRRLYIEHPRVRMDGVYIAVCHYVRAGQSENSWVNINHLITYHRYLRFFPNGQVISLLTNEGEHAPAQIIPLLKPTLKNMKGLFLGTWSLTGTTIIISNLIEAGLRSGLCLEDLSPSSPLPVHLLQGHAEHGSGSHGHGHYGHGHGHNQQPPQPIRYIFTMNLTLRSRPLGRWNKLDIVSYDSIHVETGDTQPVRLKHERPFWFSKVKSYAT</sequence>
<feature type="region of interest" description="Disordered" evidence="3">
    <location>
        <begin position="1"/>
        <end position="54"/>
    </location>
</feature>
<dbReference type="SMART" id="SM00028">
    <property type="entry name" value="TPR"/>
    <property type="match status" value="1"/>
</dbReference>
<dbReference type="Proteomes" id="UP000297245">
    <property type="component" value="Unassembled WGS sequence"/>
</dbReference>
<dbReference type="PROSITE" id="PS50181">
    <property type="entry name" value="FBOX"/>
    <property type="match status" value="1"/>
</dbReference>
<keyword evidence="1" id="KW-0833">Ubl conjugation pathway</keyword>
<dbReference type="Gene3D" id="1.25.40.10">
    <property type="entry name" value="Tetratricopeptide repeat domain"/>
    <property type="match status" value="1"/>
</dbReference>
<evidence type="ECO:0000313" key="6">
    <source>
        <dbReference type="Proteomes" id="UP000297245"/>
    </source>
</evidence>
<gene>
    <name evidence="5" type="ORF">K435DRAFT_836336</name>
</gene>
<dbReference type="InterPro" id="IPR045464">
    <property type="entry name" value="Hrt3/FBXO9_C"/>
</dbReference>
<feature type="domain" description="F-box" evidence="4">
    <location>
        <begin position="229"/>
        <end position="275"/>
    </location>
</feature>
<evidence type="ECO:0000256" key="1">
    <source>
        <dbReference type="ARBA" id="ARBA00022786"/>
    </source>
</evidence>
<dbReference type="Pfam" id="PF19270">
    <property type="entry name" value="FBO_C"/>
    <property type="match status" value="1"/>
</dbReference>
<dbReference type="GO" id="GO:0031146">
    <property type="term" value="P:SCF-dependent proteasomal ubiquitin-dependent protein catabolic process"/>
    <property type="evidence" value="ECO:0007669"/>
    <property type="project" value="TreeGrafter"/>
</dbReference>
<evidence type="ECO:0000256" key="2">
    <source>
        <dbReference type="PROSITE-ProRule" id="PRU00339"/>
    </source>
</evidence>
<accession>A0A4S8MIC0</accession>
<evidence type="ECO:0000259" key="4">
    <source>
        <dbReference type="PROSITE" id="PS50181"/>
    </source>
</evidence>
<dbReference type="GO" id="GO:0019005">
    <property type="term" value="C:SCF ubiquitin ligase complex"/>
    <property type="evidence" value="ECO:0007669"/>
    <property type="project" value="TreeGrafter"/>
</dbReference>
<feature type="repeat" description="TPR" evidence="2">
    <location>
        <begin position="107"/>
        <end position="140"/>
    </location>
</feature>
<dbReference type="InterPro" id="IPR036047">
    <property type="entry name" value="F-box-like_dom_sf"/>
</dbReference>
<reference evidence="5 6" key="1">
    <citation type="journal article" date="2019" name="Nat. Ecol. Evol.">
        <title>Megaphylogeny resolves global patterns of mushroom evolution.</title>
        <authorList>
            <person name="Varga T."/>
            <person name="Krizsan K."/>
            <person name="Foldi C."/>
            <person name="Dima B."/>
            <person name="Sanchez-Garcia M."/>
            <person name="Sanchez-Ramirez S."/>
            <person name="Szollosi G.J."/>
            <person name="Szarkandi J.G."/>
            <person name="Papp V."/>
            <person name="Albert L."/>
            <person name="Andreopoulos W."/>
            <person name="Angelini C."/>
            <person name="Antonin V."/>
            <person name="Barry K.W."/>
            <person name="Bougher N.L."/>
            <person name="Buchanan P."/>
            <person name="Buyck B."/>
            <person name="Bense V."/>
            <person name="Catcheside P."/>
            <person name="Chovatia M."/>
            <person name="Cooper J."/>
            <person name="Damon W."/>
            <person name="Desjardin D."/>
            <person name="Finy P."/>
            <person name="Geml J."/>
            <person name="Haridas S."/>
            <person name="Hughes K."/>
            <person name="Justo A."/>
            <person name="Karasinski D."/>
            <person name="Kautmanova I."/>
            <person name="Kiss B."/>
            <person name="Kocsube S."/>
            <person name="Kotiranta H."/>
            <person name="LaButti K.M."/>
            <person name="Lechner B.E."/>
            <person name="Liimatainen K."/>
            <person name="Lipzen A."/>
            <person name="Lukacs Z."/>
            <person name="Mihaltcheva S."/>
            <person name="Morgado L.N."/>
            <person name="Niskanen T."/>
            <person name="Noordeloos M.E."/>
            <person name="Ohm R.A."/>
            <person name="Ortiz-Santana B."/>
            <person name="Ovrebo C."/>
            <person name="Racz N."/>
            <person name="Riley R."/>
            <person name="Savchenko A."/>
            <person name="Shiryaev A."/>
            <person name="Soop K."/>
            <person name="Spirin V."/>
            <person name="Szebenyi C."/>
            <person name="Tomsovsky M."/>
            <person name="Tulloss R.E."/>
            <person name="Uehling J."/>
            <person name="Grigoriev I.V."/>
            <person name="Vagvolgyi C."/>
            <person name="Papp T."/>
            <person name="Martin F.M."/>
            <person name="Miettinen O."/>
            <person name="Hibbett D.S."/>
            <person name="Nagy L.G."/>
        </authorList>
    </citation>
    <scope>NUCLEOTIDE SEQUENCE [LARGE SCALE GENOMIC DNA]</scope>
    <source>
        <strain evidence="5 6">CBS 962.96</strain>
    </source>
</reference>
<dbReference type="InterPro" id="IPR011990">
    <property type="entry name" value="TPR-like_helical_dom_sf"/>
</dbReference>
<name>A0A4S8MIC0_DENBC</name>
<dbReference type="InterPro" id="IPR001810">
    <property type="entry name" value="F-box_dom"/>
</dbReference>
<protein>
    <recommendedName>
        <fullName evidence="4">F-box domain-containing protein</fullName>
    </recommendedName>
</protein>
<keyword evidence="2" id="KW-0802">TPR repeat</keyword>
<dbReference type="OrthoDB" id="2117972at2759"/>
<dbReference type="AlphaFoldDB" id="A0A4S8MIC0"/>
<organism evidence="5 6">
    <name type="scientific">Dendrothele bispora (strain CBS 962.96)</name>
    <dbReference type="NCBI Taxonomy" id="1314807"/>
    <lineage>
        <taxon>Eukaryota</taxon>
        <taxon>Fungi</taxon>
        <taxon>Dikarya</taxon>
        <taxon>Basidiomycota</taxon>
        <taxon>Agaricomycotina</taxon>
        <taxon>Agaricomycetes</taxon>
        <taxon>Agaricomycetidae</taxon>
        <taxon>Agaricales</taxon>
        <taxon>Agaricales incertae sedis</taxon>
        <taxon>Dendrothele</taxon>
    </lineage>
</organism>
<dbReference type="Pfam" id="PF12937">
    <property type="entry name" value="F-box-like"/>
    <property type="match status" value="1"/>
</dbReference>